<feature type="region of interest" description="Disordered" evidence="5">
    <location>
        <begin position="1"/>
        <end position="29"/>
    </location>
</feature>
<dbReference type="SUPFAM" id="SSF48498">
    <property type="entry name" value="Tetracyclin repressor-like, C-terminal domain"/>
    <property type="match status" value="1"/>
</dbReference>
<dbReference type="InterPro" id="IPR001647">
    <property type="entry name" value="HTH_TetR"/>
</dbReference>
<proteinExistence type="predicted"/>
<dbReference type="eggNOG" id="COG1309">
    <property type="taxonomic scope" value="Bacteria"/>
</dbReference>
<evidence type="ECO:0000313" key="8">
    <source>
        <dbReference type="Proteomes" id="UP000281594"/>
    </source>
</evidence>
<dbReference type="InterPro" id="IPR004111">
    <property type="entry name" value="Repressor_TetR_C"/>
</dbReference>
<evidence type="ECO:0000256" key="2">
    <source>
        <dbReference type="ARBA" id="ARBA00023125"/>
    </source>
</evidence>
<dbReference type="STRING" id="1343740.M271_25910"/>
<dbReference type="GO" id="GO:0045892">
    <property type="term" value="P:negative regulation of DNA-templated transcription"/>
    <property type="evidence" value="ECO:0007669"/>
    <property type="project" value="InterPro"/>
</dbReference>
<dbReference type="Gene3D" id="1.10.357.10">
    <property type="entry name" value="Tetracycline Repressor, domain 2"/>
    <property type="match status" value="1"/>
</dbReference>
<evidence type="ECO:0000256" key="5">
    <source>
        <dbReference type="SAM" id="MobiDB-lite"/>
    </source>
</evidence>
<gene>
    <name evidence="7" type="ORF">D3C57_117715</name>
</gene>
<feature type="domain" description="HTH tetR-type" evidence="6">
    <location>
        <begin position="32"/>
        <end position="92"/>
    </location>
</feature>
<evidence type="ECO:0000256" key="3">
    <source>
        <dbReference type="ARBA" id="ARBA00023163"/>
    </source>
</evidence>
<dbReference type="PANTHER" id="PTHR30055">
    <property type="entry name" value="HTH-TYPE TRANSCRIPTIONAL REGULATOR RUTR"/>
    <property type="match status" value="1"/>
</dbReference>
<sequence>MATGSRTVPPRSSVWLSERKTTKRKGDQQPVGLDHLKIVAATMRLLDAEGLSGFSMRRLAAELGVTAMSVYWYVETKDHLLELALDAAMGEIALPIEAVGPVGAVGPVEGLEHAPAEPRDWHEQLRQLASEYRRVLARHPWLSALLGEYLNIGPNAVSFQSAALAVMRNSGLPDDRITSALALVYQFVYGFGTIEGRFTARCRAAGATQEELFHEMMGAVEDRMEFDEARKIMEARGGTTVQEMQDRDFTFALDLAIAGIEALRER</sequence>
<dbReference type="SUPFAM" id="SSF46689">
    <property type="entry name" value="Homeodomain-like"/>
    <property type="match status" value="1"/>
</dbReference>
<dbReference type="Proteomes" id="UP000281594">
    <property type="component" value="Unassembled WGS sequence"/>
</dbReference>
<evidence type="ECO:0000256" key="1">
    <source>
        <dbReference type="ARBA" id="ARBA00023015"/>
    </source>
</evidence>
<accession>A0A0A0NQC5</accession>
<dbReference type="PROSITE" id="PS50977">
    <property type="entry name" value="HTH_TETR_2"/>
    <property type="match status" value="1"/>
</dbReference>
<evidence type="ECO:0000259" key="6">
    <source>
        <dbReference type="PROSITE" id="PS50977"/>
    </source>
</evidence>
<dbReference type="RefSeq" id="WP_020870113.1">
    <property type="nucleotide sequence ID" value="NC_022785.1"/>
</dbReference>
<keyword evidence="2 4" id="KW-0238">DNA-binding</keyword>
<keyword evidence="1" id="KW-0805">Transcription regulation</keyword>
<dbReference type="InterPro" id="IPR009057">
    <property type="entry name" value="Homeodomain-like_sf"/>
</dbReference>
<protein>
    <submittedName>
        <fullName evidence="7">TetR family transcriptional regulator</fullName>
    </submittedName>
</protein>
<dbReference type="PANTHER" id="PTHR30055:SF151">
    <property type="entry name" value="TRANSCRIPTIONAL REGULATORY PROTEIN"/>
    <property type="match status" value="1"/>
</dbReference>
<evidence type="ECO:0000256" key="4">
    <source>
        <dbReference type="PROSITE-ProRule" id="PRU00335"/>
    </source>
</evidence>
<name>A0A0A0NQC5_STRRN</name>
<dbReference type="AlphaFoldDB" id="A0A0A0NQC5"/>
<dbReference type="InterPro" id="IPR036271">
    <property type="entry name" value="Tet_transcr_reg_TetR-rel_C_sf"/>
</dbReference>
<feature type="DNA-binding region" description="H-T-H motif" evidence="4">
    <location>
        <begin position="55"/>
        <end position="74"/>
    </location>
</feature>
<reference evidence="7 8" key="1">
    <citation type="journal article" date="2018" name="J. Biol. Chem.">
        <title>Discovery of the actinoplanic acid pathway in Streptomyces rapamycinicus reveals a genetically conserved synergism with rapamycin.</title>
        <authorList>
            <person name="Mrak P."/>
            <person name="Krastel P."/>
            <person name="Pivk Lukancic P."/>
            <person name="Tao J."/>
            <person name="Pistorius D."/>
            <person name="Moore C.M."/>
        </authorList>
    </citation>
    <scope>NUCLEOTIDE SEQUENCE [LARGE SCALE GENOMIC DNA]</scope>
    <source>
        <strain evidence="7 8">NRRL 5491</strain>
    </source>
</reference>
<comment type="caution">
    <text evidence="7">The sequence shown here is derived from an EMBL/GenBank/DDBJ whole genome shotgun (WGS) entry which is preliminary data.</text>
</comment>
<organism evidence="7 8">
    <name type="scientific">Streptomyces rapamycinicus (strain ATCC 29253 / DSM 41530 / NRRL 5491 / AYB-994)</name>
    <name type="common">Streptomyces hygroscopicus (strain ATCC 29253)</name>
    <dbReference type="NCBI Taxonomy" id="1343740"/>
    <lineage>
        <taxon>Bacteria</taxon>
        <taxon>Bacillati</taxon>
        <taxon>Actinomycetota</taxon>
        <taxon>Actinomycetes</taxon>
        <taxon>Kitasatosporales</taxon>
        <taxon>Streptomycetaceae</taxon>
        <taxon>Streptomyces</taxon>
        <taxon>Streptomyces violaceusniger group</taxon>
    </lineage>
</organism>
<dbReference type="HOGENOM" id="CLU_069543_0_2_11"/>
<dbReference type="Gene3D" id="1.10.10.60">
    <property type="entry name" value="Homeodomain-like"/>
    <property type="match status" value="1"/>
</dbReference>
<keyword evidence="3" id="KW-0804">Transcription</keyword>
<feature type="compositionally biased region" description="Basic and acidic residues" evidence="5">
    <location>
        <begin position="17"/>
        <end position="27"/>
    </location>
</feature>
<dbReference type="KEGG" id="src:M271_25910"/>
<evidence type="ECO:0000313" key="7">
    <source>
        <dbReference type="EMBL" id="RLV80246.1"/>
    </source>
</evidence>
<dbReference type="GO" id="GO:0000976">
    <property type="term" value="F:transcription cis-regulatory region binding"/>
    <property type="evidence" value="ECO:0007669"/>
    <property type="project" value="TreeGrafter"/>
</dbReference>
<dbReference type="InterPro" id="IPR050109">
    <property type="entry name" value="HTH-type_TetR-like_transc_reg"/>
</dbReference>
<dbReference type="Pfam" id="PF00440">
    <property type="entry name" value="TetR_N"/>
    <property type="match status" value="1"/>
</dbReference>
<dbReference type="GO" id="GO:0003700">
    <property type="term" value="F:DNA-binding transcription factor activity"/>
    <property type="evidence" value="ECO:0007669"/>
    <property type="project" value="TreeGrafter"/>
</dbReference>
<dbReference type="Pfam" id="PF02909">
    <property type="entry name" value="TetR_C_1"/>
    <property type="match status" value="1"/>
</dbReference>
<dbReference type="EMBL" id="QYCY01000001">
    <property type="protein sequence ID" value="RLV80246.1"/>
    <property type="molecule type" value="Genomic_DNA"/>
</dbReference>